<organism evidence="1">
    <name type="scientific">freshwater metagenome</name>
    <dbReference type="NCBI Taxonomy" id="449393"/>
    <lineage>
        <taxon>unclassified sequences</taxon>
        <taxon>metagenomes</taxon>
        <taxon>ecological metagenomes</taxon>
    </lineage>
</organism>
<proteinExistence type="predicted"/>
<accession>A0A6J6CFX9</accession>
<evidence type="ECO:0000313" key="1">
    <source>
        <dbReference type="EMBL" id="CAB4550045.1"/>
    </source>
</evidence>
<name>A0A6J6CFX9_9ZZZZ</name>
<dbReference type="AlphaFoldDB" id="A0A6J6CFX9"/>
<sequence length="117" mass="13062">MPIRELSQVRLGRTFVFGLLEDNSSWCLIRLSSIRSINFLQNQSLVESKVHWTTKTAGELLTNLQLPACAIVQFREKPGLTQQLVVLGLAKGLVATDSYQQPYIPLAAISYLELKAC</sequence>
<dbReference type="EMBL" id="CAEZSX010000022">
    <property type="protein sequence ID" value="CAB4550045.1"/>
    <property type="molecule type" value="Genomic_DNA"/>
</dbReference>
<protein>
    <submittedName>
        <fullName evidence="1">Unannotated protein</fullName>
    </submittedName>
</protein>
<reference evidence="1" key="1">
    <citation type="submission" date="2020-05" db="EMBL/GenBank/DDBJ databases">
        <authorList>
            <person name="Chiriac C."/>
            <person name="Salcher M."/>
            <person name="Ghai R."/>
            <person name="Kavagutti S V."/>
        </authorList>
    </citation>
    <scope>NUCLEOTIDE SEQUENCE</scope>
</reference>
<gene>
    <name evidence="1" type="ORF">UFOPK1537_00248</name>
</gene>